<dbReference type="Pfam" id="PF12164">
    <property type="entry name" value="SporV_AA"/>
    <property type="match status" value="1"/>
</dbReference>
<dbReference type="RefSeq" id="WP_085029662.1">
    <property type="nucleotide sequence ID" value="NZ_CP020772.1"/>
</dbReference>
<feature type="transmembrane region" description="Helical" evidence="1">
    <location>
        <begin position="96"/>
        <end position="119"/>
    </location>
</feature>
<dbReference type="InterPro" id="IPR038548">
    <property type="entry name" value="SporV_AA_N_sf"/>
</dbReference>
<reference evidence="3 4" key="1">
    <citation type="submission" date="2017-04" db="EMBL/GenBank/DDBJ databases">
        <title>The whole genome sequencing and assembly of Halobacillus mangrovi strain.</title>
        <authorList>
            <person name="Lee S.-J."/>
            <person name="Park M.-K."/>
            <person name="Kim J.-Y."/>
            <person name="Lee Y.-J."/>
            <person name="Yi H."/>
            <person name="Bahn Y.-S."/>
            <person name="Kim J.F."/>
            <person name="Lee D.-W."/>
        </authorList>
    </citation>
    <scope>NUCLEOTIDE SEQUENCE [LARGE SCALE GENOMIC DNA]</scope>
    <source>
        <strain evidence="3 4">KTB 131</strain>
    </source>
</reference>
<gene>
    <name evidence="3" type="ORF">HM131_10225</name>
</gene>
<evidence type="ECO:0000259" key="2">
    <source>
        <dbReference type="Pfam" id="PF12164"/>
    </source>
</evidence>
<dbReference type="Proteomes" id="UP000192527">
    <property type="component" value="Chromosome"/>
</dbReference>
<keyword evidence="1" id="KW-0472">Membrane</keyword>
<evidence type="ECO:0000313" key="3">
    <source>
        <dbReference type="EMBL" id="ARI77190.1"/>
    </source>
</evidence>
<accession>A0A1W5ZV78</accession>
<dbReference type="AlphaFoldDB" id="A0A1W5ZV78"/>
<dbReference type="EMBL" id="CP020772">
    <property type="protein sequence ID" value="ARI77190.1"/>
    <property type="molecule type" value="Genomic_DNA"/>
</dbReference>
<keyword evidence="4" id="KW-1185">Reference proteome</keyword>
<evidence type="ECO:0000313" key="4">
    <source>
        <dbReference type="Proteomes" id="UP000192527"/>
    </source>
</evidence>
<protein>
    <submittedName>
        <fullName evidence="3">Stage V sporulation protein AA</fullName>
    </submittedName>
</protein>
<evidence type="ECO:0000256" key="1">
    <source>
        <dbReference type="SAM" id="Phobius"/>
    </source>
</evidence>
<sequence length="205" mass="23727">MATPVYIRIKQSIYVQPSSMIKLGDIARVTGPKRQVPVLEQMILHEVTDEDRNIVVIDGFMVIEQVLTKYPQLEIELIGPTQCVVHVEEHKREPSLILISLIWLLLFIGAAMAIMNFHYDVSMGAVQQKLHFMLTGKESDHPLWIQIPYSIGLGIGMILFFNHWFQKRFNEEPSPMEVEIFNYQEDMDHYVAIKENKVEKTDVDS</sequence>
<feature type="transmembrane region" description="Helical" evidence="1">
    <location>
        <begin position="143"/>
        <end position="161"/>
    </location>
</feature>
<dbReference type="InterPro" id="IPR021997">
    <property type="entry name" value="SporV_AA"/>
</dbReference>
<organism evidence="3 4">
    <name type="scientific">Halobacillus mangrovi</name>
    <dbReference type="NCBI Taxonomy" id="402384"/>
    <lineage>
        <taxon>Bacteria</taxon>
        <taxon>Bacillati</taxon>
        <taxon>Bacillota</taxon>
        <taxon>Bacilli</taxon>
        <taxon>Bacillales</taxon>
        <taxon>Bacillaceae</taxon>
        <taxon>Halobacillus</taxon>
    </lineage>
</organism>
<dbReference type="STRING" id="402384.HM131_10225"/>
<dbReference type="KEGG" id="hmn:HM131_10225"/>
<proteinExistence type="predicted"/>
<dbReference type="OrthoDB" id="9782754at2"/>
<feature type="domain" description="Stage V sporulation protein AA" evidence="2">
    <location>
        <begin position="4"/>
        <end position="90"/>
    </location>
</feature>
<name>A0A1W5ZV78_9BACI</name>
<dbReference type="Gene3D" id="2.60.480.10">
    <property type="entry name" value="eubacterium ventriosum atcc domain"/>
    <property type="match status" value="1"/>
</dbReference>
<keyword evidence="1" id="KW-0812">Transmembrane</keyword>
<keyword evidence="1" id="KW-1133">Transmembrane helix</keyword>